<dbReference type="RefSeq" id="WP_109281282.1">
    <property type="nucleotide sequence ID" value="NZ_JBFAUK010000001.1"/>
</dbReference>
<feature type="domain" description="DNA primase/polymerase bifunctional N-terminal" evidence="2">
    <location>
        <begin position="16"/>
        <end position="155"/>
    </location>
</feature>
<name>A0ABV3JS08_STRON</name>
<evidence type="ECO:0000313" key="3">
    <source>
        <dbReference type="EMBL" id="MEV5505257.1"/>
    </source>
</evidence>
<keyword evidence="4" id="KW-1185">Reference proteome</keyword>
<feature type="compositionally biased region" description="Low complexity" evidence="1">
    <location>
        <begin position="185"/>
        <end position="197"/>
    </location>
</feature>
<proteinExistence type="predicted"/>
<feature type="region of interest" description="Disordered" evidence="1">
    <location>
        <begin position="178"/>
        <end position="197"/>
    </location>
</feature>
<dbReference type="EMBL" id="JBFAUK010000001">
    <property type="protein sequence ID" value="MEV5505257.1"/>
    <property type="molecule type" value="Genomic_DNA"/>
</dbReference>
<evidence type="ECO:0000313" key="4">
    <source>
        <dbReference type="Proteomes" id="UP001552594"/>
    </source>
</evidence>
<organism evidence="3 4">
    <name type="scientific">Streptomyces orinoci</name>
    <name type="common">Streptoverticillium orinoci</name>
    <dbReference type="NCBI Taxonomy" id="67339"/>
    <lineage>
        <taxon>Bacteria</taxon>
        <taxon>Bacillati</taxon>
        <taxon>Actinomycetota</taxon>
        <taxon>Actinomycetes</taxon>
        <taxon>Kitasatosporales</taxon>
        <taxon>Streptomycetaceae</taxon>
        <taxon>Streptomyces</taxon>
    </lineage>
</organism>
<dbReference type="Proteomes" id="UP001552594">
    <property type="component" value="Unassembled WGS sequence"/>
</dbReference>
<evidence type="ECO:0000256" key="1">
    <source>
        <dbReference type="SAM" id="MobiDB-lite"/>
    </source>
</evidence>
<accession>A0ABV3JS08</accession>
<gene>
    <name evidence="3" type="ORF">AB0L16_02090</name>
</gene>
<dbReference type="InterPro" id="IPR015330">
    <property type="entry name" value="DNA_primase/pol_bifunc_N"/>
</dbReference>
<dbReference type="Pfam" id="PF09250">
    <property type="entry name" value="Prim-Pol"/>
    <property type="match status" value="1"/>
</dbReference>
<evidence type="ECO:0000259" key="2">
    <source>
        <dbReference type="Pfam" id="PF09250"/>
    </source>
</evidence>
<reference evidence="3 4" key="1">
    <citation type="submission" date="2024-06" db="EMBL/GenBank/DDBJ databases">
        <title>The Natural Products Discovery Center: Release of the First 8490 Sequenced Strains for Exploring Actinobacteria Biosynthetic Diversity.</title>
        <authorList>
            <person name="Kalkreuter E."/>
            <person name="Kautsar S.A."/>
            <person name="Yang D."/>
            <person name="Bader C.D."/>
            <person name="Teijaro C.N."/>
            <person name="Fluegel L."/>
            <person name="Davis C.M."/>
            <person name="Simpson J.R."/>
            <person name="Lauterbach L."/>
            <person name="Steele A.D."/>
            <person name="Gui C."/>
            <person name="Meng S."/>
            <person name="Li G."/>
            <person name="Viehrig K."/>
            <person name="Ye F."/>
            <person name="Su P."/>
            <person name="Kiefer A.F."/>
            <person name="Nichols A."/>
            <person name="Cepeda A.J."/>
            <person name="Yan W."/>
            <person name="Fan B."/>
            <person name="Jiang Y."/>
            <person name="Adhikari A."/>
            <person name="Zheng C.-J."/>
            <person name="Schuster L."/>
            <person name="Cowan T.M."/>
            <person name="Smanski M.J."/>
            <person name="Chevrette M.G."/>
            <person name="De Carvalho L.P.S."/>
            <person name="Shen B."/>
        </authorList>
    </citation>
    <scope>NUCLEOTIDE SEQUENCE [LARGE SCALE GENOMIC DNA]</scope>
    <source>
        <strain evidence="3 4">NPDC052347</strain>
    </source>
</reference>
<protein>
    <submittedName>
        <fullName evidence="3">Bifunctional DNA primase/polymerase</fullName>
    </submittedName>
</protein>
<comment type="caution">
    <text evidence="3">The sequence shown here is derived from an EMBL/GenBank/DDBJ whole genome shotgun (WGS) entry which is preliminary data.</text>
</comment>
<sequence length="197" mass="21335">MDTRPRIPHPAFPAAARVSPAGADWLASASPFPRSVLALWADNPHAPMVLPCGRAFDVIAMPALFGRRVLDRLWSAGPGSGPVAAQQGRLLLFTAPGTAQRLPALLRWEEWGGRERPEVPPLLCHGPGDAVTVPPLWPPDETEPTPPATRWLVAPEERRPRLPGPETLLWACVRTARTARPRPRTTPLTSAPALPRG</sequence>